<dbReference type="Gene3D" id="1.25.10.10">
    <property type="entry name" value="Leucine-rich Repeat Variant"/>
    <property type="match status" value="1"/>
</dbReference>
<feature type="signal peptide" evidence="1">
    <location>
        <begin position="1"/>
        <end position="18"/>
    </location>
</feature>
<feature type="chain" id="PRO_5031292787" evidence="1">
    <location>
        <begin position="19"/>
        <end position="125"/>
    </location>
</feature>
<gene>
    <name evidence="2" type="ORF">PCAR00345_LOCUS11441</name>
</gene>
<keyword evidence="1" id="KW-0732">Signal</keyword>
<dbReference type="AlphaFoldDB" id="A0A7S4EXH9"/>
<reference evidence="2" key="1">
    <citation type="submission" date="2021-01" db="EMBL/GenBank/DDBJ databases">
        <authorList>
            <person name="Corre E."/>
            <person name="Pelletier E."/>
            <person name="Niang G."/>
            <person name="Scheremetjew M."/>
            <person name="Finn R."/>
            <person name="Kale V."/>
            <person name="Holt S."/>
            <person name="Cochrane G."/>
            <person name="Meng A."/>
            <person name="Brown T."/>
            <person name="Cohen L."/>
        </authorList>
    </citation>
    <scope>NUCLEOTIDE SEQUENCE</scope>
    <source>
        <strain evidence="2">CCMP645</strain>
    </source>
</reference>
<sequence>MDVFWRAGTFWLRGLGSGAQLVRQCLIGLVGASPINLVDHQVELLRVAAEACQGAVHGWLVDAFQSPGFSCGSLDPQGPAAAALVKLVARQPALSTSEFQSIVSDFSRTCRGKLAPNALDRYAGL</sequence>
<accession>A0A7S4EXH9</accession>
<organism evidence="2">
    <name type="scientific">Chrysotila carterae</name>
    <name type="common">Marine alga</name>
    <name type="synonym">Syracosphaera carterae</name>
    <dbReference type="NCBI Taxonomy" id="13221"/>
    <lineage>
        <taxon>Eukaryota</taxon>
        <taxon>Haptista</taxon>
        <taxon>Haptophyta</taxon>
        <taxon>Prymnesiophyceae</taxon>
        <taxon>Isochrysidales</taxon>
        <taxon>Isochrysidaceae</taxon>
        <taxon>Chrysotila</taxon>
    </lineage>
</organism>
<evidence type="ECO:0000313" key="2">
    <source>
        <dbReference type="EMBL" id="CAE0758847.1"/>
    </source>
</evidence>
<dbReference type="EMBL" id="HBIZ01018313">
    <property type="protein sequence ID" value="CAE0758847.1"/>
    <property type="molecule type" value="Transcribed_RNA"/>
</dbReference>
<protein>
    <submittedName>
        <fullName evidence="2">Uncharacterized protein</fullName>
    </submittedName>
</protein>
<proteinExistence type="predicted"/>
<evidence type="ECO:0000256" key="1">
    <source>
        <dbReference type="SAM" id="SignalP"/>
    </source>
</evidence>
<name>A0A7S4EXH9_CHRCT</name>
<dbReference type="InterPro" id="IPR011989">
    <property type="entry name" value="ARM-like"/>
</dbReference>